<evidence type="ECO:0000313" key="3">
    <source>
        <dbReference type="EMBL" id="OWY92317.1"/>
    </source>
</evidence>
<organism evidence="3 4">
    <name type="scientific">Phytophthora megakarya</name>
    <dbReference type="NCBI Taxonomy" id="4795"/>
    <lineage>
        <taxon>Eukaryota</taxon>
        <taxon>Sar</taxon>
        <taxon>Stramenopiles</taxon>
        <taxon>Oomycota</taxon>
        <taxon>Peronosporomycetes</taxon>
        <taxon>Peronosporales</taxon>
        <taxon>Peronosporaceae</taxon>
        <taxon>Phytophthora</taxon>
    </lineage>
</organism>
<feature type="domain" description="Ndc10" evidence="2">
    <location>
        <begin position="8"/>
        <end position="135"/>
    </location>
</feature>
<dbReference type="STRING" id="4795.A0A225UGH4"/>
<comment type="caution">
    <text evidence="3">The sequence shown here is derived from an EMBL/GenBank/DDBJ whole genome shotgun (WGS) entry which is preliminary data.</text>
</comment>
<dbReference type="Gene3D" id="1.10.443.20">
    <property type="entry name" value="Centromere DNA-binding protein complex CBF3 subunit, domain 2"/>
    <property type="match status" value="1"/>
</dbReference>
<accession>A0A225UGH4</accession>
<dbReference type="Proteomes" id="UP000198211">
    <property type="component" value="Unassembled WGS sequence"/>
</dbReference>
<dbReference type="InterPro" id="IPR031872">
    <property type="entry name" value="NDC10_II"/>
</dbReference>
<protein>
    <recommendedName>
        <fullName evidence="2">Ndc10 domain-containing protein</fullName>
    </recommendedName>
</protein>
<sequence>MSGSGNDNEAGKNQSGGASEAQIRRLGRWNTQAMEKCYLTSLPREAMRTLAGFEPARGSFYIARASLDPPELVQKQIFPLVEEWKLKLDQGSCEQTIAAGGFLDLLQYLRTVILQDAVSMIDFFPGHPLWKHPHFALLPNPHSNIFQIPLSYNLNEQCQF</sequence>
<proteinExistence type="predicted"/>
<dbReference type="AlphaFoldDB" id="A0A225UGH4"/>
<dbReference type="OrthoDB" id="120763at2759"/>
<feature type="compositionally biased region" description="Polar residues" evidence="1">
    <location>
        <begin position="1"/>
        <end position="17"/>
    </location>
</feature>
<dbReference type="GO" id="GO:0003677">
    <property type="term" value="F:DNA binding"/>
    <property type="evidence" value="ECO:0007669"/>
    <property type="project" value="InterPro"/>
</dbReference>
<evidence type="ECO:0000256" key="1">
    <source>
        <dbReference type="SAM" id="MobiDB-lite"/>
    </source>
</evidence>
<dbReference type="EMBL" id="NBNE01018339">
    <property type="protein sequence ID" value="OWY92317.1"/>
    <property type="molecule type" value="Genomic_DNA"/>
</dbReference>
<dbReference type="InterPro" id="IPR038279">
    <property type="entry name" value="Ndc10_dom2_sf"/>
</dbReference>
<evidence type="ECO:0000313" key="4">
    <source>
        <dbReference type="Proteomes" id="UP000198211"/>
    </source>
</evidence>
<gene>
    <name evidence="3" type="ORF">PHMEG_00038736</name>
</gene>
<feature type="region of interest" description="Disordered" evidence="1">
    <location>
        <begin position="1"/>
        <end position="21"/>
    </location>
</feature>
<name>A0A225UGH4_9STRA</name>
<keyword evidence="4" id="KW-1185">Reference proteome</keyword>
<dbReference type="Pfam" id="PF16787">
    <property type="entry name" value="NDC10_II"/>
    <property type="match status" value="1"/>
</dbReference>
<evidence type="ECO:0000259" key="2">
    <source>
        <dbReference type="Pfam" id="PF16787"/>
    </source>
</evidence>
<reference evidence="4" key="1">
    <citation type="submission" date="2017-03" db="EMBL/GenBank/DDBJ databases">
        <title>Phytopthora megakarya and P. palmivora, two closely related causual agents of cacao black pod achieved similar genome size and gene model numbers by different mechanisms.</title>
        <authorList>
            <person name="Ali S."/>
            <person name="Shao J."/>
            <person name="Larry D.J."/>
            <person name="Kronmiller B."/>
            <person name="Shen D."/>
            <person name="Strem M.D."/>
            <person name="Melnick R.L."/>
            <person name="Guiltinan M.J."/>
            <person name="Tyler B.M."/>
            <person name="Meinhardt L.W."/>
            <person name="Bailey B.A."/>
        </authorList>
    </citation>
    <scope>NUCLEOTIDE SEQUENCE [LARGE SCALE GENOMIC DNA]</scope>
    <source>
        <strain evidence="4">zdho120</strain>
    </source>
</reference>